<name>A0ACD5WKE3_AVESA</name>
<sequence length="462" mass="53334">MQDNQLSLRSLQTYFAQFIAGGAYFLYKYRNDRGHFLGLATWLMFSVGVVKYTERWLALQSGKLSSIRESLMMQPPLMINIHSHREDVKLKKVEGDLETLDEESIVRRAHSLFYICKSGMVGCSDDVPRKQEFMEKMQDVEWWTVVEIELSLMYDILYTKAAVIYTWHGYAIRVISPLAILTSLLLFIFREEDGQGAFDTATTYVLFVGALFMDLISLLNTLGSSWMYAYLSTTRIPWLRYTFLCSGRWDRLRHLVLSLNSFVTFGGSRSGARRWSGHIGQYNMLHFCTRPDTLLTRPLLGRLANLLNLELLWNRKHFSGATKISDPIKFYITEYAKLLYMEGRFTLGTDETKWGMTALQHHQVVYDFEGTLGDEFQEGIIIWHIGTDFFLSKCRSSNGQVLLVSAVKALSNYMMFLLVERPSVLPIIVKRMLYERACKALHQGMGRYHPTGICDMLHSLFS</sequence>
<keyword evidence="2" id="KW-1185">Reference proteome</keyword>
<reference evidence="1" key="1">
    <citation type="submission" date="2021-05" db="EMBL/GenBank/DDBJ databases">
        <authorList>
            <person name="Scholz U."/>
            <person name="Mascher M."/>
            <person name="Fiebig A."/>
        </authorList>
    </citation>
    <scope>NUCLEOTIDE SEQUENCE [LARGE SCALE GENOMIC DNA]</scope>
</reference>
<evidence type="ECO:0000313" key="1">
    <source>
        <dbReference type="EnsemblPlants" id="AVESA.00010b.r2.4AG0654550.2.CDS.1"/>
    </source>
</evidence>
<organism evidence="1 2">
    <name type="scientific">Avena sativa</name>
    <name type="common">Oat</name>
    <dbReference type="NCBI Taxonomy" id="4498"/>
    <lineage>
        <taxon>Eukaryota</taxon>
        <taxon>Viridiplantae</taxon>
        <taxon>Streptophyta</taxon>
        <taxon>Embryophyta</taxon>
        <taxon>Tracheophyta</taxon>
        <taxon>Spermatophyta</taxon>
        <taxon>Magnoliopsida</taxon>
        <taxon>Liliopsida</taxon>
        <taxon>Poales</taxon>
        <taxon>Poaceae</taxon>
        <taxon>BOP clade</taxon>
        <taxon>Pooideae</taxon>
        <taxon>Poodae</taxon>
        <taxon>Poeae</taxon>
        <taxon>Poeae Chloroplast Group 1 (Aveneae type)</taxon>
        <taxon>Aveninae</taxon>
        <taxon>Avena</taxon>
    </lineage>
</organism>
<reference evidence="1" key="2">
    <citation type="submission" date="2025-09" db="UniProtKB">
        <authorList>
            <consortium name="EnsemblPlants"/>
        </authorList>
    </citation>
    <scope>IDENTIFICATION</scope>
</reference>
<protein>
    <submittedName>
        <fullName evidence="1">Uncharacterized protein</fullName>
    </submittedName>
</protein>
<dbReference type="Proteomes" id="UP001732700">
    <property type="component" value="Chromosome 4A"/>
</dbReference>
<accession>A0ACD5WKE3</accession>
<evidence type="ECO:0000313" key="2">
    <source>
        <dbReference type="Proteomes" id="UP001732700"/>
    </source>
</evidence>
<proteinExistence type="predicted"/>
<dbReference type="EnsemblPlants" id="AVESA.00010b.r2.4AG0654550.2">
    <property type="protein sequence ID" value="AVESA.00010b.r2.4AG0654550.2.CDS.1"/>
    <property type="gene ID" value="AVESA.00010b.r2.4AG0654550"/>
</dbReference>